<dbReference type="EMBL" id="CP090174">
    <property type="protein sequence ID" value="UJO24294.1"/>
    <property type="molecule type" value="Genomic_DNA"/>
</dbReference>
<organism evidence="1 2">
    <name type="scientific">Passalora fulva</name>
    <name type="common">Tomato leaf mold</name>
    <name type="synonym">Cladosporium fulvum</name>
    <dbReference type="NCBI Taxonomy" id="5499"/>
    <lineage>
        <taxon>Eukaryota</taxon>
        <taxon>Fungi</taxon>
        <taxon>Dikarya</taxon>
        <taxon>Ascomycota</taxon>
        <taxon>Pezizomycotina</taxon>
        <taxon>Dothideomycetes</taxon>
        <taxon>Dothideomycetidae</taxon>
        <taxon>Mycosphaerellales</taxon>
        <taxon>Mycosphaerellaceae</taxon>
        <taxon>Fulvia</taxon>
    </lineage>
</organism>
<dbReference type="AlphaFoldDB" id="A0A9Q8UVS4"/>
<protein>
    <submittedName>
        <fullName evidence="1">Uncharacterized protein</fullName>
    </submittedName>
</protein>
<keyword evidence="2" id="KW-1185">Reference proteome</keyword>
<dbReference type="RefSeq" id="XP_047768660.1">
    <property type="nucleotide sequence ID" value="XM_047912800.1"/>
</dbReference>
<gene>
    <name evidence="1" type="ORF">CLAFUR5_13652</name>
</gene>
<name>A0A9Q8UVS4_PASFU</name>
<proteinExistence type="predicted"/>
<evidence type="ECO:0000313" key="2">
    <source>
        <dbReference type="Proteomes" id="UP000756132"/>
    </source>
</evidence>
<reference evidence="1" key="2">
    <citation type="journal article" date="2022" name="Microb. Genom.">
        <title>A chromosome-scale genome assembly of the tomato pathogen Cladosporium fulvum reveals a compartmentalized genome architecture and the presence of a dispensable chromosome.</title>
        <authorList>
            <person name="Zaccaron A.Z."/>
            <person name="Chen L.H."/>
            <person name="Samaras A."/>
            <person name="Stergiopoulos I."/>
        </authorList>
    </citation>
    <scope>NUCLEOTIDE SEQUENCE</scope>
    <source>
        <strain evidence="1">Race5_Kim</strain>
    </source>
</reference>
<dbReference type="GeneID" id="71993530"/>
<evidence type="ECO:0000313" key="1">
    <source>
        <dbReference type="EMBL" id="UJO24294.1"/>
    </source>
</evidence>
<reference evidence="1" key="1">
    <citation type="submission" date="2021-12" db="EMBL/GenBank/DDBJ databases">
        <authorList>
            <person name="Zaccaron A."/>
            <person name="Stergiopoulos I."/>
        </authorList>
    </citation>
    <scope>NUCLEOTIDE SEQUENCE</scope>
    <source>
        <strain evidence="1">Race5_Kim</strain>
    </source>
</reference>
<accession>A0A9Q8UVS4</accession>
<sequence length="159" mass="18092">MTSNIPIDPAVSTALQIFDLPPELRLEIYAHFISSFDYTKATHPSEGSYYLPLLNTCQTFRNEALRLWLTHLRNLRDEAEVIYETADVVAAQYLADTANTFDMEVYLKLQNAIFTTQAQFYSLRNMFRADSGTALDHAVEAPHTADGIVELLEWLEVNT</sequence>
<dbReference type="KEGG" id="ffu:CLAFUR5_13652"/>
<dbReference type="Proteomes" id="UP000756132">
    <property type="component" value="Chromosome 12"/>
</dbReference>
<dbReference type="OrthoDB" id="2951834at2759"/>